<accession>A0ABQ3J0G6</accession>
<dbReference type="Proteomes" id="UP000626370">
    <property type="component" value="Unassembled WGS sequence"/>
</dbReference>
<evidence type="ECO:0000313" key="2">
    <source>
        <dbReference type="EMBL" id="GHF00129.1"/>
    </source>
</evidence>
<proteinExistence type="predicted"/>
<dbReference type="RefSeq" id="WP_189379265.1">
    <property type="nucleotide sequence ID" value="NZ_BNAH01000015.1"/>
</dbReference>
<organism evidence="2 3">
    <name type="scientific">Thalassotalea profundi</name>
    <dbReference type="NCBI Taxonomy" id="2036687"/>
    <lineage>
        <taxon>Bacteria</taxon>
        <taxon>Pseudomonadati</taxon>
        <taxon>Pseudomonadota</taxon>
        <taxon>Gammaproteobacteria</taxon>
        <taxon>Alteromonadales</taxon>
        <taxon>Colwelliaceae</taxon>
        <taxon>Thalassotalea</taxon>
    </lineage>
</organism>
<feature type="transmembrane region" description="Helical" evidence="1">
    <location>
        <begin position="21"/>
        <end position="43"/>
    </location>
</feature>
<dbReference type="InterPro" id="IPR052534">
    <property type="entry name" value="Extracell_DNA_Util/SecSys_Comp"/>
</dbReference>
<keyword evidence="1" id="KW-0812">Transmembrane</keyword>
<comment type="caution">
    <text evidence="2">The sequence shown here is derived from an EMBL/GenBank/DDBJ whole genome shotgun (WGS) entry which is preliminary data.</text>
</comment>
<dbReference type="PANTHER" id="PTHR40278">
    <property type="entry name" value="DNA UTILIZATION PROTEIN HOFN"/>
    <property type="match status" value="1"/>
</dbReference>
<sequence>MAHINLLPWREAAEKAKQRDFFTQLTAVALVAFALVFIVSQFYQTRIDGQLTRNQYLQSEIAILDGRIAHIKTLNEKKSELQKRINVVEQLQRSRNVGTQVLDEIAKIIPTGIYLTEMNKQGNTLELIGKSESNNHLANMIRAIERSDLFTDAELESITSDDAESKLLSDFKMRVRIKGIVNTSAQGGS</sequence>
<dbReference type="EMBL" id="BNAH01000015">
    <property type="protein sequence ID" value="GHF00129.1"/>
    <property type="molecule type" value="Genomic_DNA"/>
</dbReference>
<evidence type="ECO:0000256" key="1">
    <source>
        <dbReference type="SAM" id="Phobius"/>
    </source>
</evidence>
<keyword evidence="1" id="KW-1133">Transmembrane helix</keyword>
<dbReference type="PANTHER" id="PTHR40278:SF2">
    <property type="entry name" value="TYPE IV PILUS INNER MEMBRANE COMPONENT PILN"/>
    <property type="match status" value="1"/>
</dbReference>
<name>A0ABQ3J0G6_9GAMM</name>
<reference evidence="3" key="1">
    <citation type="journal article" date="2019" name="Int. J. Syst. Evol. Microbiol.">
        <title>The Global Catalogue of Microorganisms (GCM) 10K type strain sequencing project: providing services to taxonomists for standard genome sequencing and annotation.</title>
        <authorList>
            <consortium name="The Broad Institute Genomics Platform"/>
            <consortium name="The Broad Institute Genome Sequencing Center for Infectious Disease"/>
            <person name="Wu L."/>
            <person name="Ma J."/>
        </authorList>
    </citation>
    <scope>NUCLEOTIDE SEQUENCE [LARGE SCALE GENOMIC DNA]</scope>
    <source>
        <strain evidence="3">CGMCC 1.15922</strain>
    </source>
</reference>
<keyword evidence="1" id="KW-0472">Membrane</keyword>
<dbReference type="InterPro" id="IPR007813">
    <property type="entry name" value="PilN"/>
</dbReference>
<keyword evidence="3" id="KW-1185">Reference proteome</keyword>
<gene>
    <name evidence="2" type="primary">pilN</name>
    <name evidence="2" type="ORF">GCM10011501_31980</name>
</gene>
<evidence type="ECO:0000313" key="3">
    <source>
        <dbReference type="Proteomes" id="UP000626370"/>
    </source>
</evidence>
<dbReference type="Pfam" id="PF05137">
    <property type="entry name" value="PilN"/>
    <property type="match status" value="1"/>
</dbReference>
<protein>
    <submittedName>
        <fullName evidence="2">Fimbrial protein</fullName>
    </submittedName>
</protein>